<evidence type="ECO:0000259" key="8">
    <source>
        <dbReference type="PROSITE" id="PS50901"/>
    </source>
</evidence>
<proteinExistence type="predicted"/>
<accession>A0A8J7GKF2</accession>
<feature type="domain" description="FtsK" evidence="8">
    <location>
        <begin position="655"/>
        <end position="843"/>
    </location>
</feature>
<dbReference type="PANTHER" id="PTHR22683:SF1">
    <property type="entry name" value="TYPE VII SECRETION SYSTEM PROTEIN ESSC"/>
    <property type="match status" value="1"/>
</dbReference>
<feature type="transmembrane region" description="Helical" evidence="6">
    <location>
        <begin position="232"/>
        <end position="251"/>
    </location>
</feature>
<evidence type="ECO:0000256" key="3">
    <source>
        <dbReference type="ARBA" id="ARBA00022840"/>
    </source>
</evidence>
<evidence type="ECO:0000313" key="10">
    <source>
        <dbReference type="Proteomes" id="UP000622552"/>
    </source>
</evidence>
<organism evidence="9 10">
    <name type="scientific">Longispora fulva</name>
    <dbReference type="NCBI Taxonomy" id="619741"/>
    <lineage>
        <taxon>Bacteria</taxon>
        <taxon>Bacillati</taxon>
        <taxon>Actinomycetota</taxon>
        <taxon>Actinomycetes</taxon>
        <taxon>Micromonosporales</taxon>
        <taxon>Micromonosporaceae</taxon>
        <taxon>Longispora</taxon>
    </lineage>
</organism>
<keyword evidence="2 4" id="KW-0547">Nucleotide-binding</keyword>
<dbReference type="InterPro" id="IPR002543">
    <property type="entry name" value="FtsK_dom"/>
</dbReference>
<dbReference type="InterPro" id="IPR000253">
    <property type="entry name" value="FHA_dom"/>
</dbReference>
<keyword evidence="5" id="KW-0175">Coiled coil</keyword>
<dbReference type="InterPro" id="IPR050206">
    <property type="entry name" value="FtsK/SpoIIIE/SftA"/>
</dbReference>
<keyword evidence="6" id="KW-0812">Transmembrane</keyword>
<dbReference type="Pfam" id="PF01580">
    <property type="entry name" value="FtsK_SpoIIIE"/>
    <property type="match status" value="2"/>
</dbReference>
<keyword evidence="3 4" id="KW-0067">ATP-binding</keyword>
<sequence>MKIKFTVRRYGLAPADLLATVDVGAKVGDLAEYLAAADPGASGAPGGDRATLCVVGETDTAVDPRLAVGDSGLRSGMTIAVTRRGAAYAEARPATAAVVTVTAGPDVGREYPLSRGSNVIGRDRGCEVALTDLLVSRQHARLNITDIADIIDLGSANGVQMGESFVARSPLGPGDTVRLGDTELSVRVIPTAGTRAEGAVEGFVRSPRLDRRYEGVELSAPEPPARPQIQRFPIVALVTPLLMGGALYAMTRSVTSLVFIALSPMMIIGYAVEATLAGRSAFKRALKQYRADVAALETEARAAAAQEVAARDAEHPGLAACVDAVRRGTPLLWTRRPADPGFCELRLGTGRQPARNAIELPTGRGLPRDLVTELASLVEGYRKVEGVPVVARPAEHGSIGLAGPRSTMLASARALVIQAVALHSPAELVLAGFAATGSARDWDWLKWLPHTTSPHSPLATGHLAGATGTALTLISELEDLLTRRASGADQGGPALLVLVEDDAPVERSRLVDLAERGWAHGVHVLWLAADTALLPAACRMFVALEPESATGAAGFAHDGERVEPLTVDLLDAGTALDLARRLSPLVDTGALVDDNSDLPRSVALLAVSERPLTVSPEAVIERWSENRSILTGRYAPARPAKQAGTLRAVIGRSAAGAHVLDLRTDGPHALVGGTTGSGKSELLQSWILAMAAAHSPQRLTFLLVDYKGGSAFRELEDLPHTVGLVDDLSPHLVRRALTSLSAELRSRERLFAKHRVKDLVELEKQGSTDAPPSLVIVVDEFAALVTELPEFVDGVINVAQRGRSLGVHLILATQRPAGVIKDNLRANTNLRLALRTADEADSADVLGSTQAAFFDPELPGRAVSKTGPGRLVPFQAGYAGGWTTDEPAPPRIQVEELRFGGGPVWEPPATEEVPADPGPTDIQRLVAAIAAARLQAEIHRPRRPWLPDLQPVYDLAELPYLRRDDELVFGIQDVPEEQAQPTVAFRPDTDGNLAVYGTGGSGKSTLLRTLAIAAGFTVRGGPCHVYGLDFGARGLAMLEDLPHVGSVISGTDHERVVRLLSWLGDLVADRAARYAAADVGTVTDYRRVPGIPGAGEEPRILVMLDGVAAFRQAYEVGERSRWFDAFCAIASDGRPVGVHVLLTADRPASVPSALASAMQTRVVLRMVDPNEYSMMGVPADVLGPTSPPGRGLLGGSEIQVAILGKAADVGSQAANVRRFATSMIRAGVPVAPAIERLPDRVPLASLPEAIAGRPTIGLAATTLSPHTFVPRGGFLVAGPPGSGRTSALRAMAVSLRRWNPRTSLYYFGSRRSALARLDLWTGTAFGVAEAGDLAKDLAQKLPLLDPGQPAAVFVENISEFVNTPADLALTDLVKACLAEEHLVVAEGETTTLSSGSVGLIAQVKLSRTGLALAPDSTDGAVFRTTFPPRLSRADFPPGRALFVSGGRTAVVQVGLVGEG</sequence>
<dbReference type="Proteomes" id="UP000622552">
    <property type="component" value="Unassembled WGS sequence"/>
</dbReference>
<dbReference type="Gene3D" id="2.60.200.20">
    <property type="match status" value="1"/>
</dbReference>
<dbReference type="PANTHER" id="PTHR22683">
    <property type="entry name" value="SPORULATION PROTEIN RELATED"/>
    <property type="match status" value="1"/>
</dbReference>
<keyword evidence="6" id="KW-0472">Membrane</keyword>
<dbReference type="SMART" id="SM00382">
    <property type="entry name" value="AAA"/>
    <property type="match status" value="3"/>
</dbReference>
<dbReference type="CDD" id="cd00060">
    <property type="entry name" value="FHA"/>
    <property type="match status" value="1"/>
</dbReference>
<dbReference type="Pfam" id="PF16697">
    <property type="entry name" value="Yop-YscD_cpl"/>
    <property type="match status" value="1"/>
</dbReference>
<evidence type="ECO:0000259" key="7">
    <source>
        <dbReference type="PROSITE" id="PS50006"/>
    </source>
</evidence>
<evidence type="ECO:0000313" key="9">
    <source>
        <dbReference type="EMBL" id="MBG6139811.1"/>
    </source>
</evidence>
<comment type="caution">
    <text evidence="9">The sequence shown here is derived from an EMBL/GenBank/DDBJ whole genome shotgun (WGS) entry which is preliminary data.</text>
</comment>
<dbReference type="CDD" id="cd01127">
    <property type="entry name" value="TrwB_TraG_TraD_VirD4"/>
    <property type="match status" value="1"/>
</dbReference>
<keyword evidence="1" id="KW-0597">Phosphoprotein</keyword>
<dbReference type="InterPro" id="IPR027417">
    <property type="entry name" value="P-loop_NTPase"/>
</dbReference>
<evidence type="ECO:0000256" key="2">
    <source>
        <dbReference type="ARBA" id="ARBA00022741"/>
    </source>
</evidence>
<feature type="binding site" evidence="4">
    <location>
        <begin position="673"/>
        <end position="680"/>
    </location>
    <ligand>
        <name>ATP</name>
        <dbReference type="ChEBI" id="CHEBI:30616"/>
    </ligand>
</feature>
<dbReference type="GO" id="GO:0005524">
    <property type="term" value="F:ATP binding"/>
    <property type="evidence" value="ECO:0007669"/>
    <property type="project" value="UniProtKB-UniRule"/>
</dbReference>
<dbReference type="Gene3D" id="3.40.50.300">
    <property type="entry name" value="P-loop containing nucleotide triphosphate hydrolases"/>
    <property type="match status" value="4"/>
</dbReference>
<dbReference type="GO" id="GO:0003677">
    <property type="term" value="F:DNA binding"/>
    <property type="evidence" value="ECO:0007669"/>
    <property type="project" value="InterPro"/>
</dbReference>
<gene>
    <name evidence="9" type="ORF">IW245_006005</name>
</gene>
<dbReference type="PROSITE" id="PS50901">
    <property type="entry name" value="FTSK"/>
    <property type="match status" value="2"/>
</dbReference>
<evidence type="ECO:0000256" key="1">
    <source>
        <dbReference type="ARBA" id="ARBA00022553"/>
    </source>
</evidence>
<evidence type="ECO:0000256" key="6">
    <source>
        <dbReference type="SAM" id="Phobius"/>
    </source>
</evidence>
<protein>
    <submittedName>
        <fullName evidence="9">S-DNA-T family DNA segregation ATPase FtsK/SpoIIIE</fullName>
    </submittedName>
</protein>
<feature type="domain" description="FtsK" evidence="8">
    <location>
        <begin position="979"/>
        <end position="1173"/>
    </location>
</feature>
<dbReference type="SUPFAM" id="SSF49879">
    <property type="entry name" value="SMAD/FHA domain"/>
    <property type="match status" value="1"/>
</dbReference>
<dbReference type="InterPro" id="IPR003593">
    <property type="entry name" value="AAA+_ATPase"/>
</dbReference>
<dbReference type="EMBL" id="JADOUF010000001">
    <property type="protein sequence ID" value="MBG6139811.1"/>
    <property type="molecule type" value="Genomic_DNA"/>
</dbReference>
<dbReference type="InterPro" id="IPR008984">
    <property type="entry name" value="SMAD_FHA_dom_sf"/>
</dbReference>
<keyword evidence="6" id="KW-1133">Transmembrane helix</keyword>
<evidence type="ECO:0000256" key="5">
    <source>
        <dbReference type="SAM" id="Coils"/>
    </source>
</evidence>
<feature type="transmembrane region" description="Helical" evidence="6">
    <location>
        <begin position="257"/>
        <end position="277"/>
    </location>
</feature>
<dbReference type="PROSITE" id="PS50006">
    <property type="entry name" value="FHA_DOMAIN"/>
    <property type="match status" value="1"/>
</dbReference>
<dbReference type="RefSeq" id="WP_197006426.1">
    <property type="nucleotide sequence ID" value="NZ_BONS01000006.1"/>
</dbReference>
<evidence type="ECO:0000256" key="4">
    <source>
        <dbReference type="PROSITE-ProRule" id="PRU00289"/>
    </source>
</evidence>
<feature type="domain" description="FHA" evidence="7">
    <location>
        <begin position="118"/>
        <end position="166"/>
    </location>
</feature>
<dbReference type="InterPro" id="IPR032030">
    <property type="entry name" value="YscD_cytoplasmic_dom"/>
</dbReference>
<reference evidence="9" key="1">
    <citation type="submission" date="2020-11" db="EMBL/GenBank/DDBJ databases">
        <title>Sequencing the genomes of 1000 actinobacteria strains.</title>
        <authorList>
            <person name="Klenk H.-P."/>
        </authorList>
    </citation>
    <scope>NUCLEOTIDE SEQUENCE</scope>
    <source>
        <strain evidence="9">DSM 45356</strain>
    </source>
</reference>
<dbReference type="SMART" id="SM00240">
    <property type="entry name" value="FHA"/>
    <property type="match status" value="1"/>
</dbReference>
<keyword evidence="10" id="KW-1185">Reference proteome</keyword>
<name>A0A8J7GKF2_9ACTN</name>
<feature type="binding site" evidence="4">
    <location>
        <begin position="997"/>
        <end position="1004"/>
    </location>
    <ligand>
        <name>ATP</name>
        <dbReference type="ChEBI" id="CHEBI:30616"/>
    </ligand>
</feature>
<dbReference type="SUPFAM" id="SSF52540">
    <property type="entry name" value="P-loop containing nucleoside triphosphate hydrolases"/>
    <property type="match status" value="3"/>
</dbReference>
<feature type="coiled-coil region" evidence="5">
    <location>
        <begin position="279"/>
        <end position="306"/>
    </location>
</feature>